<accession>A0A7W6CGM9</accession>
<protein>
    <submittedName>
        <fullName evidence="1">Phage virion morphogenesis protein</fullName>
    </submittedName>
</protein>
<dbReference type="AlphaFoldDB" id="A0A7W6CGM9"/>
<comment type="caution">
    <text evidence="1">The sequence shown here is derived from an EMBL/GenBank/DDBJ whole genome shotgun (WGS) entry which is preliminary data.</text>
</comment>
<organism evidence="1 2">
    <name type="scientific">Novosphingobium sediminicola</name>
    <dbReference type="NCBI Taxonomy" id="563162"/>
    <lineage>
        <taxon>Bacteria</taxon>
        <taxon>Pseudomonadati</taxon>
        <taxon>Pseudomonadota</taxon>
        <taxon>Alphaproteobacteria</taxon>
        <taxon>Sphingomonadales</taxon>
        <taxon>Sphingomonadaceae</taxon>
        <taxon>Novosphingobium</taxon>
    </lineage>
</organism>
<evidence type="ECO:0000313" key="1">
    <source>
        <dbReference type="EMBL" id="MBB3953390.1"/>
    </source>
</evidence>
<gene>
    <name evidence="1" type="ORF">GGR38_000302</name>
</gene>
<dbReference type="NCBIfam" id="TIGR01635">
    <property type="entry name" value="tail_comp_S"/>
    <property type="match status" value="1"/>
</dbReference>
<keyword evidence="2" id="KW-1185">Reference proteome</keyword>
<evidence type="ECO:0000313" key="2">
    <source>
        <dbReference type="Proteomes" id="UP000548867"/>
    </source>
</evidence>
<dbReference type="EMBL" id="JACIDX010000001">
    <property type="protein sequence ID" value="MBB3953390.1"/>
    <property type="molecule type" value="Genomic_DNA"/>
</dbReference>
<name>A0A7W6CGM9_9SPHN</name>
<dbReference type="RefSeq" id="WP_183621969.1">
    <property type="nucleotide sequence ID" value="NZ_JACIDX010000001.1"/>
</dbReference>
<reference evidence="1 2" key="1">
    <citation type="submission" date="2020-08" db="EMBL/GenBank/DDBJ databases">
        <title>Genomic Encyclopedia of Type Strains, Phase IV (KMG-IV): sequencing the most valuable type-strain genomes for metagenomic binning, comparative biology and taxonomic classification.</title>
        <authorList>
            <person name="Goeker M."/>
        </authorList>
    </citation>
    <scope>NUCLEOTIDE SEQUENCE [LARGE SCALE GENOMIC DNA]</scope>
    <source>
        <strain evidence="1 2">DSM 27057</strain>
    </source>
</reference>
<dbReference type="Pfam" id="PF05069">
    <property type="entry name" value="Phage_tail_S"/>
    <property type="match status" value="1"/>
</dbReference>
<dbReference type="InterPro" id="IPR006522">
    <property type="entry name" value="Phage_virion_morphogenesis"/>
</dbReference>
<dbReference type="Proteomes" id="UP000548867">
    <property type="component" value="Unassembled WGS sequence"/>
</dbReference>
<proteinExistence type="predicted"/>
<sequence>MANDLSRLEEWFGQILAGMEPAQRRKATLKLGRLLRRSNLARIGANVDPDGAPFAPRKPRRDLQGRLRQKARGKMFKGLRKLAKWRVDAAPDGVEIRPATNTADRVGSVSQFSQTVTVGRLRNGRAIRAKYEERRLLGFSREDEGIALEVAGEMLEPDGSRGW</sequence>